<feature type="domain" description="CinA C-terminal" evidence="1">
    <location>
        <begin position="13"/>
        <end position="164"/>
    </location>
</feature>
<name>A0A9X2HYR3_9GAMM</name>
<evidence type="ECO:0000313" key="3">
    <source>
        <dbReference type="Proteomes" id="UP001139319"/>
    </source>
</evidence>
<accession>A0A9X2HYR3</accession>
<dbReference type="RefSeq" id="WP_253967216.1">
    <property type="nucleotide sequence ID" value="NZ_JAMFTH010000001.1"/>
</dbReference>
<comment type="caution">
    <text evidence="2">The sequence shown here is derived from an EMBL/GenBank/DDBJ whole genome shotgun (WGS) entry which is preliminary data.</text>
</comment>
<dbReference type="Gene3D" id="3.90.950.20">
    <property type="entry name" value="CinA-like"/>
    <property type="match status" value="1"/>
</dbReference>
<dbReference type="InterPro" id="IPR008136">
    <property type="entry name" value="CinA_C"/>
</dbReference>
<protein>
    <submittedName>
        <fullName evidence="2">CinA family protein</fullName>
    </submittedName>
</protein>
<proteinExistence type="predicted"/>
<keyword evidence="3" id="KW-1185">Reference proteome</keyword>
<evidence type="ECO:0000313" key="2">
    <source>
        <dbReference type="EMBL" id="MCP8898951.1"/>
    </source>
</evidence>
<dbReference type="Proteomes" id="UP001139319">
    <property type="component" value="Unassembled WGS sequence"/>
</dbReference>
<gene>
    <name evidence="2" type="ORF">M6D89_06535</name>
</gene>
<evidence type="ECO:0000259" key="1">
    <source>
        <dbReference type="Pfam" id="PF02464"/>
    </source>
</evidence>
<organism evidence="2 3">
    <name type="scientific">Gilvimarinus xylanilyticus</name>
    <dbReference type="NCBI Taxonomy" id="2944139"/>
    <lineage>
        <taxon>Bacteria</taxon>
        <taxon>Pseudomonadati</taxon>
        <taxon>Pseudomonadota</taxon>
        <taxon>Gammaproteobacteria</taxon>
        <taxon>Cellvibrionales</taxon>
        <taxon>Cellvibrionaceae</taxon>
        <taxon>Gilvimarinus</taxon>
    </lineage>
</organism>
<dbReference type="AlphaFoldDB" id="A0A9X2HYR3"/>
<dbReference type="EMBL" id="JAMFTH010000001">
    <property type="protein sequence ID" value="MCP8898951.1"/>
    <property type="molecule type" value="Genomic_DNA"/>
</dbReference>
<reference evidence="2" key="1">
    <citation type="submission" date="2022-05" db="EMBL/GenBank/DDBJ databases">
        <authorList>
            <person name="Sun H.-N."/>
        </authorList>
    </citation>
    <scope>NUCLEOTIDE SEQUENCE</scope>
    <source>
        <strain evidence="2">HB14</strain>
    </source>
</reference>
<reference evidence="2" key="2">
    <citation type="submission" date="2023-01" db="EMBL/GenBank/DDBJ databases">
        <title>Gilvimarinus xylanilyticus HB14 isolated from Caulerpa lentillifera aquaculture base in Hainan, China.</title>
        <authorList>
            <person name="Zhang Y.-J."/>
        </authorList>
    </citation>
    <scope>NUCLEOTIDE SEQUENCE</scope>
    <source>
        <strain evidence="2">HB14</strain>
    </source>
</reference>
<dbReference type="InterPro" id="IPR036653">
    <property type="entry name" value="CinA-like_C"/>
</dbReference>
<dbReference type="NCBIfam" id="TIGR00199">
    <property type="entry name" value="PncC_domain"/>
    <property type="match status" value="1"/>
</dbReference>
<sequence length="168" mass="17322">MNPQASDLTLLHLARELGAALAARGWRVSTAESCTGGGIAAAITEVAGSSEWFETGLVTYANSSKIALLGVDPQIIEREGAVSEAVVAQMALGAKRVSGADLTVAVSGIAGPGGGSAEKPVGTVWLAWAGPEETTLCECYVYQGDRAQVRRQATVTALRGLLRLVRTP</sequence>
<dbReference type="SUPFAM" id="SSF142433">
    <property type="entry name" value="CinA-like"/>
    <property type="match status" value="1"/>
</dbReference>
<dbReference type="Pfam" id="PF02464">
    <property type="entry name" value="CinA"/>
    <property type="match status" value="1"/>
</dbReference>